<dbReference type="FunFam" id="1.20.1020.10:FF:000003">
    <property type="entry name" value="Histone acetyltransferase HAC1-like protein"/>
    <property type="match status" value="1"/>
</dbReference>
<evidence type="ECO:0000259" key="20">
    <source>
        <dbReference type="PROSITE" id="PS51727"/>
    </source>
</evidence>
<evidence type="ECO:0000256" key="2">
    <source>
        <dbReference type="ARBA" id="ARBA00004123"/>
    </source>
</evidence>
<dbReference type="GO" id="GO:0008270">
    <property type="term" value="F:zinc ion binding"/>
    <property type="evidence" value="ECO:0007669"/>
    <property type="project" value="UniProtKB-KW"/>
</dbReference>
<evidence type="ECO:0000256" key="5">
    <source>
        <dbReference type="ARBA" id="ARBA00022723"/>
    </source>
</evidence>
<evidence type="ECO:0000256" key="13">
    <source>
        <dbReference type="ARBA" id="ARBA00023242"/>
    </source>
</evidence>
<evidence type="ECO:0000256" key="9">
    <source>
        <dbReference type="ARBA" id="ARBA00022853"/>
    </source>
</evidence>
<dbReference type="PROSITE" id="PS51727">
    <property type="entry name" value="CBP_P300_HAT"/>
    <property type="match status" value="2"/>
</dbReference>
<feature type="compositionally biased region" description="Polar residues" evidence="17">
    <location>
        <begin position="315"/>
        <end position="356"/>
    </location>
</feature>
<evidence type="ECO:0000256" key="3">
    <source>
        <dbReference type="ARBA" id="ARBA00013184"/>
    </source>
</evidence>
<evidence type="ECO:0000256" key="11">
    <source>
        <dbReference type="ARBA" id="ARBA00023159"/>
    </source>
</evidence>
<dbReference type="InterPro" id="IPR031162">
    <property type="entry name" value="CBP_P300_HAT"/>
</dbReference>
<dbReference type="GO" id="GO:0005667">
    <property type="term" value="C:transcription regulator complex"/>
    <property type="evidence" value="ECO:0007669"/>
    <property type="project" value="TreeGrafter"/>
</dbReference>
<feature type="domain" description="ZZ-type" evidence="19">
    <location>
        <begin position="1457"/>
        <end position="1514"/>
    </location>
</feature>
<keyword evidence="13" id="KW-0539">Nucleus</keyword>
<keyword evidence="4 21" id="KW-0808">Transferase</keyword>
<keyword evidence="12" id="KW-0804">Transcription</keyword>
<dbReference type="PROSITE" id="PS50134">
    <property type="entry name" value="ZF_TAZ"/>
    <property type="match status" value="2"/>
</dbReference>
<comment type="function">
    <text evidence="1">Acetyltransferase enzyme. Acetylates histones, giving a specific tag for transcriptional activation.</text>
</comment>
<dbReference type="PANTHER" id="PTHR13808">
    <property type="entry name" value="CBP/P300-RELATED"/>
    <property type="match status" value="1"/>
</dbReference>
<dbReference type="SUPFAM" id="SSF57850">
    <property type="entry name" value="RING/U-box"/>
    <property type="match status" value="3"/>
</dbReference>
<feature type="region of interest" description="Disordered" evidence="17">
    <location>
        <begin position="315"/>
        <end position="362"/>
    </location>
</feature>
<dbReference type="OrthoDB" id="899at2759"/>
<feature type="compositionally biased region" description="Low complexity" evidence="17">
    <location>
        <begin position="426"/>
        <end position="446"/>
    </location>
</feature>
<dbReference type="GO" id="GO:0000123">
    <property type="term" value="C:histone acetyltransferase complex"/>
    <property type="evidence" value="ECO:0007669"/>
    <property type="project" value="TreeGrafter"/>
</dbReference>
<evidence type="ECO:0000256" key="14">
    <source>
        <dbReference type="ARBA" id="ARBA00023315"/>
    </source>
</evidence>
<feature type="compositionally biased region" description="Polar residues" evidence="17">
    <location>
        <begin position="1"/>
        <end position="26"/>
    </location>
</feature>
<comment type="subcellular location">
    <subcellularLocation>
        <location evidence="2">Nucleus</location>
    </subcellularLocation>
</comment>
<dbReference type="Gene3D" id="1.20.1020.10">
    <property type="entry name" value="TAZ domain"/>
    <property type="match status" value="3"/>
</dbReference>
<keyword evidence="14" id="KW-0012">Acyltransferase</keyword>
<dbReference type="PANTHER" id="PTHR13808:SF1">
    <property type="entry name" value="HISTONE ACETYLTRANSFERASE"/>
    <property type="match status" value="1"/>
</dbReference>
<dbReference type="SUPFAM" id="SSF57933">
    <property type="entry name" value="TAZ domain"/>
    <property type="match status" value="3"/>
</dbReference>
<dbReference type="SMART" id="SM01250">
    <property type="entry name" value="KAT11"/>
    <property type="match status" value="1"/>
</dbReference>
<dbReference type="InterPro" id="IPR013083">
    <property type="entry name" value="Znf_RING/FYVE/PHD"/>
</dbReference>
<dbReference type="Gene3D" id="3.30.60.90">
    <property type="match status" value="3"/>
</dbReference>
<dbReference type="EC" id="2.3.1.48" evidence="3"/>
<dbReference type="SMART" id="SM00249">
    <property type="entry name" value="PHD"/>
    <property type="match status" value="1"/>
</dbReference>
<dbReference type="InterPro" id="IPR035898">
    <property type="entry name" value="TAZ_dom_sf"/>
</dbReference>
<dbReference type="InterPro" id="IPR019786">
    <property type="entry name" value="Zinc_finger_PHD-type_CS"/>
</dbReference>
<keyword evidence="10" id="KW-0805">Transcription regulation</keyword>
<feature type="domain" description="CBP/p300-type HAT" evidence="20">
    <location>
        <begin position="1461"/>
        <end position="1621"/>
    </location>
</feature>
<dbReference type="SMART" id="SM00291">
    <property type="entry name" value="ZnF_ZZ"/>
    <property type="match status" value="3"/>
</dbReference>
<comment type="caution">
    <text evidence="21">The sequence shown here is derived from an EMBL/GenBank/DDBJ whole genome shotgun (WGS) entry which is preliminary data.</text>
</comment>
<dbReference type="PROSITE" id="PS50135">
    <property type="entry name" value="ZF_ZZ_2"/>
    <property type="match status" value="3"/>
</dbReference>
<accession>A0A2U1LWY8</accession>
<evidence type="ECO:0000259" key="18">
    <source>
        <dbReference type="PROSITE" id="PS50134"/>
    </source>
</evidence>
<feature type="region of interest" description="Disordered" evidence="17">
    <location>
        <begin position="540"/>
        <end position="587"/>
    </location>
</feature>
<dbReference type="PROSITE" id="PS01357">
    <property type="entry name" value="ZF_ZZ_1"/>
    <property type="match status" value="2"/>
</dbReference>
<dbReference type="GO" id="GO:0031490">
    <property type="term" value="F:chromatin DNA binding"/>
    <property type="evidence" value="ECO:0007669"/>
    <property type="project" value="TreeGrafter"/>
</dbReference>
<dbReference type="GO" id="GO:0004402">
    <property type="term" value="F:histone acetyltransferase activity"/>
    <property type="evidence" value="ECO:0007669"/>
    <property type="project" value="InterPro"/>
</dbReference>
<feature type="domain" description="ZZ-type" evidence="19">
    <location>
        <begin position="1337"/>
        <end position="1400"/>
    </location>
</feature>
<dbReference type="InterPro" id="IPR043145">
    <property type="entry name" value="Znf_ZZ_sf"/>
</dbReference>
<keyword evidence="22" id="KW-1185">Reference proteome</keyword>
<feature type="domain" description="ZZ-type" evidence="19">
    <location>
        <begin position="1623"/>
        <end position="1680"/>
    </location>
</feature>
<feature type="domain" description="CBP/p300-type HAT" evidence="20">
    <location>
        <begin position="1019"/>
        <end position="1455"/>
    </location>
</feature>
<keyword evidence="7 16" id="KW-0863">Zinc-finger</keyword>
<evidence type="ECO:0000313" key="22">
    <source>
        <dbReference type="Proteomes" id="UP000245207"/>
    </source>
</evidence>
<name>A0A2U1LWY8_ARTAN</name>
<evidence type="ECO:0000256" key="12">
    <source>
        <dbReference type="ARBA" id="ARBA00023163"/>
    </source>
</evidence>
<dbReference type="Pfam" id="PF00628">
    <property type="entry name" value="PHD"/>
    <property type="match status" value="1"/>
</dbReference>
<dbReference type="FunFam" id="3.30.60.90:FF:000022">
    <property type="entry name" value="Histone acetyltransferase of the CBP family 12"/>
    <property type="match status" value="1"/>
</dbReference>
<evidence type="ECO:0000256" key="1">
    <source>
        <dbReference type="ARBA" id="ARBA00002581"/>
    </source>
</evidence>
<evidence type="ECO:0000256" key="6">
    <source>
        <dbReference type="ARBA" id="ARBA00022737"/>
    </source>
</evidence>
<dbReference type="InterPro" id="IPR019787">
    <property type="entry name" value="Znf_PHD-finger"/>
</dbReference>
<dbReference type="GO" id="GO:0005634">
    <property type="term" value="C:nucleus"/>
    <property type="evidence" value="ECO:0007669"/>
    <property type="project" value="UniProtKB-SubCell"/>
</dbReference>
<dbReference type="InterPro" id="IPR001965">
    <property type="entry name" value="Znf_PHD"/>
</dbReference>
<feature type="compositionally biased region" description="Low complexity" evidence="17">
    <location>
        <begin position="27"/>
        <end position="39"/>
    </location>
</feature>
<dbReference type="Gene3D" id="3.30.40.10">
    <property type="entry name" value="Zinc/RING finger domain, C3HC4 (zinc finger)"/>
    <property type="match status" value="1"/>
</dbReference>
<evidence type="ECO:0000256" key="16">
    <source>
        <dbReference type="PROSITE-ProRule" id="PRU00228"/>
    </source>
</evidence>
<evidence type="ECO:0000256" key="17">
    <source>
        <dbReference type="SAM" id="MobiDB-lite"/>
    </source>
</evidence>
<proteinExistence type="predicted"/>
<dbReference type="FunFam" id="3.30.60.90:FF:000018">
    <property type="entry name" value="Histone acetyltransferase HAC1"/>
    <property type="match status" value="2"/>
</dbReference>
<keyword evidence="11" id="KW-0010">Activator</keyword>
<feature type="compositionally biased region" description="Polar residues" evidence="17">
    <location>
        <begin position="550"/>
        <end position="587"/>
    </location>
</feature>
<dbReference type="InterPro" id="IPR011011">
    <property type="entry name" value="Znf_FYVE_PHD"/>
</dbReference>
<dbReference type="EMBL" id="PKPP01007392">
    <property type="protein sequence ID" value="PWA53508.1"/>
    <property type="molecule type" value="Genomic_DNA"/>
</dbReference>
<dbReference type="InterPro" id="IPR000197">
    <property type="entry name" value="Znf_TAZ"/>
</dbReference>
<dbReference type="Proteomes" id="UP000245207">
    <property type="component" value="Unassembled WGS sequence"/>
</dbReference>
<evidence type="ECO:0000256" key="10">
    <source>
        <dbReference type="ARBA" id="ARBA00023015"/>
    </source>
</evidence>
<dbReference type="SUPFAM" id="SSF57903">
    <property type="entry name" value="FYVE/PHD zinc finger"/>
    <property type="match status" value="1"/>
</dbReference>
<keyword evidence="9" id="KW-0156">Chromatin regulator</keyword>
<feature type="domain" description="TAZ-type" evidence="18">
    <location>
        <begin position="584"/>
        <end position="667"/>
    </location>
</feature>
<evidence type="ECO:0000256" key="7">
    <source>
        <dbReference type="ARBA" id="ARBA00022771"/>
    </source>
</evidence>
<protein>
    <recommendedName>
        <fullName evidence="3">histone acetyltransferase</fullName>
        <ecNumber evidence="3">2.3.1.48</ecNumber>
    </recommendedName>
</protein>
<dbReference type="STRING" id="35608.A0A2U1LWY8"/>
<evidence type="ECO:0000256" key="4">
    <source>
        <dbReference type="ARBA" id="ARBA00022679"/>
    </source>
</evidence>
<evidence type="ECO:0000256" key="8">
    <source>
        <dbReference type="ARBA" id="ARBA00022833"/>
    </source>
</evidence>
<dbReference type="InterPro" id="IPR013178">
    <property type="entry name" value="Histone_AcTrfase_Rtt109/CBP"/>
</dbReference>
<feature type="region of interest" description="Disordered" evidence="17">
    <location>
        <begin position="1"/>
        <end position="44"/>
    </location>
</feature>
<dbReference type="SMART" id="SM00551">
    <property type="entry name" value="ZnF_TAZ"/>
    <property type="match status" value="3"/>
</dbReference>
<dbReference type="PROSITE" id="PS01359">
    <property type="entry name" value="ZF_PHD_1"/>
    <property type="match status" value="1"/>
</dbReference>
<sequence length="1800" mass="203641">MNLQTHMSGQFSGQVPNQAGTSLSGIPQQQNMMQNPGGQRSTLNMEPGFEKARRFIQQRIYAFLMQRQQTQEIAQKKVMDIVRRLEEGLFKTATTKEEYMNLETLETRLHILIKRLPLSNQNQQYQQQANTSVPMGTMIPNPGMPQSGNSNIMVPSSMDNSFVGAGGGNSMMSSAVNTYAGGLTNGYQQPTSNFSNNSGGNSMISSMGAQRMASQMIPTPGFTNSTSTSNQPYMNMDSSNGVVGLSNIDSTTVSQPMQQKQQVGGQNSRILHSLGSHMGGGIRSTIQQKAYAFPSGSINNGLGINNMPMMNGSGTSESYVTASHYGNSSQTLPQHQQQMSQGDGYGSSTADSSRSGNIYVPTTSATSMMNNQNMNSVSLHSLHNTSAPMMVNQSNLVNHQQVSNIKPSVDQSEKMDFRSQQPVHFQQPSQSQIQQKQQSQVSDHFQSSQAMNHFQDNSREDIYSQLHSLTPGSQGLSLPMTETSQQMQLLQQNQYVADTRNDFSSSAGVQPGSGMQGQWNVRSQEVPLVTGNMSQKNVQEEFSQRIAGQDQAQRNNLSSEGSITYQKPANKSVDPPNSNATSITPNRELQFKNQQRWLLFLRHARKCVHPPGKCPEINCITAQKLLNHMESCNDIVQCQYPRCRRTKLLLNHNRHCRDPICPVCVPVKRFVQLKGAPRPDSSEYTSGGTAKDTTKTTPSVVETSEDLHPTLKRMKIEQPSQSLATDNKNPAIPVSVTNASELQDQITDTNTPTKPEVNVVKLEVPSNSVHETPKINEYKKDFVDNSNQKPEVDPVLPDIATGFPKQEFVKTEKEVALPKVENVTVPAETSTGTKSGKANIKGVSMIELFTPEQVREHISGLRQWVGQSKAKVEKNQALEHSMSENSCQLCAVEKLSFEPPPIYCTPCGGRIKRNAMFYTVGTGDTRHYFCVPCFNDARGDTINVEGTNVPKARLEKKKNDEETEEWWVQCDKCEAWQHQICALFNGRRNDGGQAEYTCPNCYVEEVERGERTPLPQSAVLGAKDLPRTILSDHIESRLFGKLKQERLERAKHYGKSYDEVPGAEALVVRVVSSVDKKLEVKQRFLEIFQEENYPIEFGYKSKVVLLFQKIEGVEVCLFGMYVQEFGAECEQPNHRRVYLSYLDSVKYFRPEIRTVSGEALRTFVYHEILIGYLEYCKLRGFTSCYIWACPPLKGEDYILYCHPEIQKTPKSDKLREWYLSMLRKASREDIVVELTNLYDHFFVSSGESKAKVTATRLPYFDGDYWPGAAEDIIYQLRQEEEGRKQNKRGPLKKSITKRALKASGQTDFSGNVSKDLLLMHRLGDTISPMKEDFIMVHLQHACSHCCILMVSGNRWTCKQCKKFYICDKCYEIEQKREDRERHPVNHRDKHPLYPIEINDVSVDTTDKDDILESEFFDTRQAFLSLCQGNHYQYDTLRRAKHSSMMVLYHLHNPTAPAFVTTCNRCNLDIETGQGWRCEVCPDYDVCNSCYYKDGGIDHPHKLTHHPTIAERDAQNKEARQQRVVQLRKMLDLLVHASQCRSPHCQYPNCRKVKGLFRHGIQCKVRASVDTTDKDDILESEFFDTRQAFLSLCQGNHYQYDTLRRAKHSSMMVLYHLHNPTAPAFVTTCNRCNLDIETGQGWRCEVCPDYDVCNSCYYKDGGIDHPHKLTHHPTIAERDAQNKEARQQRVVQLRKMLDLLVHASQCRSPHCQYPNCRKVKGLFRHGIQCKVRASGGCVLCKKMWYLLQLHARACKESQCHVPRCRDLKEHLRRLQQQSDSRRRAAVMEMMRQRAAEVAGSS</sequence>
<keyword evidence="6" id="KW-0677">Repeat</keyword>
<keyword evidence="8" id="KW-0862">Zinc</keyword>
<keyword evidence="5" id="KW-0479">Metal-binding</keyword>
<evidence type="ECO:0000313" key="21">
    <source>
        <dbReference type="EMBL" id="PWA53508.1"/>
    </source>
</evidence>
<dbReference type="GO" id="GO:0045944">
    <property type="term" value="P:positive regulation of transcription by RNA polymerase II"/>
    <property type="evidence" value="ECO:0007669"/>
    <property type="project" value="TreeGrafter"/>
</dbReference>
<feature type="domain" description="TAZ-type" evidence="18">
    <location>
        <begin position="1683"/>
        <end position="1766"/>
    </location>
</feature>
<evidence type="ECO:0000256" key="15">
    <source>
        <dbReference type="ARBA" id="ARBA00048017"/>
    </source>
</evidence>
<gene>
    <name evidence="21" type="ORF">CTI12_AA444370</name>
</gene>
<comment type="catalytic activity">
    <reaction evidence="15">
        <text>L-lysyl-[protein] + acetyl-CoA = N(6)-acetyl-L-lysyl-[protein] + CoA + H(+)</text>
        <dbReference type="Rhea" id="RHEA:45948"/>
        <dbReference type="Rhea" id="RHEA-COMP:9752"/>
        <dbReference type="Rhea" id="RHEA-COMP:10731"/>
        <dbReference type="ChEBI" id="CHEBI:15378"/>
        <dbReference type="ChEBI" id="CHEBI:29969"/>
        <dbReference type="ChEBI" id="CHEBI:57287"/>
        <dbReference type="ChEBI" id="CHEBI:57288"/>
        <dbReference type="ChEBI" id="CHEBI:61930"/>
        <dbReference type="EC" id="2.3.1.48"/>
    </reaction>
</comment>
<organism evidence="21 22">
    <name type="scientific">Artemisia annua</name>
    <name type="common">Sweet wormwood</name>
    <dbReference type="NCBI Taxonomy" id="35608"/>
    <lineage>
        <taxon>Eukaryota</taxon>
        <taxon>Viridiplantae</taxon>
        <taxon>Streptophyta</taxon>
        <taxon>Embryophyta</taxon>
        <taxon>Tracheophyta</taxon>
        <taxon>Spermatophyta</taxon>
        <taxon>Magnoliopsida</taxon>
        <taxon>eudicotyledons</taxon>
        <taxon>Gunneridae</taxon>
        <taxon>Pentapetalae</taxon>
        <taxon>asterids</taxon>
        <taxon>campanulids</taxon>
        <taxon>Asterales</taxon>
        <taxon>Asteraceae</taxon>
        <taxon>Asteroideae</taxon>
        <taxon>Anthemideae</taxon>
        <taxon>Artemisiinae</taxon>
        <taxon>Artemisia</taxon>
    </lineage>
</organism>
<dbReference type="InterPro" id="IPR000433">
    <property type="entry name" value="Znf_ZZ"/>
</dbReference>
<reference evidence="21 22" key="1">
    <citation type="journal article" date="2018" name="Mol. Plant">
        <title>The genome of Artemisia annua provides insight into the evolution of Asteraceae family and artemisinin biosynthesis.</title>
        <authorList>
            <person name="Shen Q."/>
            <person name="Zhang L."/>
            <person name="Liao Z."/>
            <person name="Wang S."/>
            <person name="Yan T."/>
            <person name="Shi P."/>
            <person name="Liu M."/>
            <person name="Fu X."/>
            <person name="Pan Q."/>
            <person name="Wang Y."/>
            <person name="Lv Z."/>
            <person name="Lu X."/>
            <person name="Zhang F."/>
            <person name="Jiang W."/>
            <person name="Ma Y."/>
            <person name="Chen M."/>
            <person name="Hao X."/>
            <person name="Li L."/>
            <person name="Tang Y."/>
            <person name="Lv G."/>
            <person name="Zhou Y."/>
            <person name="Sun X."/>
            <person name="Brodelius P.E."/>
            <person name="Rose J.K.C."/>
            <person name="Tang K."/>
        </authorList>
    </citation>
    <scope>NUCLEOTIDE SEQUENCE [LARGE SCALE GENOMIC DNA]</scope>
    <source>
        <strain evidence="22">cv. Huhao1</strain>
        <tissue evidence="21">Leaf</tissue>
    </source>
</reference>
<dbReference type="GO" id="GO:0003713">
    <property type="term" value="F:transcription coactivator activity"/>
    <property type="evidence" value="ECO:0007669"/>
    <property type="project" value="TreeGrafter"/>
</dbReference>
<feature type="region of interest" description="Disordered" evidence="17">
    <location>
        <begin position="407"/>
        <end position="449"/>
    </location>
</feature>
<evidence type="ECO:0000259" key="19">
    <source>
        <dbReference type="PROSITE" id="PS50135"/>
    </source>
</evidence>
<dbReference type="SMR" id="A0A2U1LWY8"/>
<feature type="region of interest" description="Disordered" evidence="17">
    <location>
        <begin position="676"/>
        <end position="706"/>
    </location>
</feature>
<dbReference type="Pfam" id="PF08214">
    <property type="entry name" value="HAT_KAT11"/>
    <property type="match status" value="1"/>
</dbReference>
<dbReference type="CDD" id="cd15614">
    <property type="entry name" value="PHD_HAC_like"/>
    <property type="match status" value="1"/>
</dbReference>
<dbReference type="Pfam" id="PF00569">
    <property type="entry name" value="ZZ"/>
    <property type="match status" value="2"/>
</dbReference>
<dbReference type="Pfam" id="PF02135">
    <property type="entry name" value="zf-TAZ"/>
    <property type="match status" value="3"/>
</dbReference>